<evidence type="ECO:0000256" key="3">
    <source>
        <dbReference type="ARBA" id="ARBA00023274"/>
    </source>
</evidence>
<dbReference type="GO" id="GO:0022618">
    <property type="term" value="P:protein-RNA complex assembly"/>
    <property type="evidence" value="ECO:0007669"/>
    <property type="project" value="TreeGrafter"/>
</dbReference>
<dbReference type="GO" id="GO:0003735">
    <property type="term" value="F:structural constituent of ribosome"/>
    <property type="evidence" value="ECO:0007669"/>
    <property type="project" value="InterPro"/>
</dbReference>
<dbReference type="InterPro" id="IPR038464">
    <property type="entry name" value="Ribosomal_eL38_sf"/>
</dbReference>
<evidence type="ECO:0000313" key="9">
    <source>
        <dbReference type="Proteomes" id="UP000694387"/>
    </source>
</evidence>
<evidence type="ECO:0000256" key="2">
    <source>
        <dbReference type="ARBA" id="ARBA00022980"/>
    </source>
</evidence>
<dbReference type="GeneTree" id="ENSGT01090000263428"/>
<evidence type="ECO:0000256" key="6">
    <source>
        <dbReference type="RuleBase" id="RU003445"/>
    </source>
</evidence>
<accession>A0A9L0KB64</accession>
<name>A0A9L0KB64_EQUAS</name>
<dbReference type="GO" id="GO:0006412">
    <property type="term" value="P:translation"/>
    <property type="evidence" value="ECO:0007669"/>
    <property type="project" value="InterPro"/>
</dbReference>
<organism evidence="8 9">
    <name type="scientific">Equus asinus</name>
    <name type="common">Donkey</name>
    <name type="synonym">Equus africanus asinus</name>
    <dbReference type="NCBI Taxonomy" id="9793"/>
    <lineage>
        <taxon>Eukaryota</taxon>
        <taxon>Metazoa</taxon>
        <taxon>Chordata</taxon>
        <taxon>Craniata</taxon>
        <taxon>Vertebrata</taxon>
        <taxon>Euteleostomi</taxon>
        <taxon>Mammalia</taxon>
        <taxon>Eutheria</taxon>
        <taxon>Laurasiatheria</taxon>
        <taxon>Perissodactyla</taxon>
        <taxon>Equidae</taxon>
        <taxon>Equus</taxon>
    </lineage>
</organism>
<evidence type="ECO:0000256" key="4">
    <source>
        <dbReference type="ARBA" id="ARBA00035235"/>
    </source>
</evidence>
<evidence type="ECO:0000256" key="5">
    <source>
        <dbReference type="ARBA" id="ARBA00035338"/>
    </source>
</evidence>
<sequence>MPLSGIKNFPLKVRQKEAKSVKIMKNKDNMKFKVRCSRYLYTSAVTDKRRQKNGGSPCPWVSQRRS</sequence>
<dbReference type="PANTHER" id="PTHR10965">
    <property type="entry name" value="60S RIBOSOMAL PROTEIN L38"/>
    <property type="match status" value="1"/>
</dbReference>
<proteinExistence type="inferred from homology"/>
<keyword evidence="9" id="KW-1185">Reference proteome</keyword>
<keyword evidence="3 6" id="KW-0687">Ribonucleoprotein</keyword>
<dbReference type="Pfam" id="PF01781">
    <property type="entry name" value="Ribosomal_L38e"/>
    <property type="match status" value="1"/>
</dbReference>
<evidence type="ECO:0000256" key="7">
    <source>
        <dbReference type="SAM" id="MobiDB-lite"/>
    </source>
</evidence>
<protein>
    <recommendedName>
        <fullName evidence="4">Large ribosomal subunit protein eL38</fullName>
    </recommendedName>
    <alternativeName>
        <fullName evidence="5">60S ribosomal protein L38</fullName>
    </alternativeName>
</protein>
<keyword evidence="2 6" id="KW-0689">Ribosomal protein</keyword>
<evidence type="ECO:0000313" key="8">
    <source>
        <dbReference type="Ensembl" id="ENSEASP00005058510.1"/>
    </source>
</evidence>
<evidence type="ECO:0000256" key="1">
    <source>
        <dbReference type="ARBA" id="ARBA00007803"/>
    </source>
</evidence>
<feature type="region of interest" description="Disordered" evidence="7">
    <location>
        <begin position="47"/>
        <end position="66"/>
    </location>
</feature>
<dbReference type="Gene3D" id="3.30.720.90">
    <property type="match status" value="1"/>
</dbReference>
<reference evidence="8" key="2">
    <citation type="submission" date="2025-08" db="UniProtKB">
        <authorList>
            <consortium name="Ensembl"/>
        </authorList>
    </citation>
    <scope>IDENTIFICATION</scope>
</reference>
<dbReference type="Proteomes" id="UP000694387">
    <property type="component" value="Chromosome 3"/>
</dbReference>
<dbReference type="GO" id="GO:0022625">
    <property type="term" value="C:cytosolic large ribosomal subunit"/>
    <property type="evidence" value="ECO:0007669"/>
    <property type="project" value="TreeGrafter"/>
</dbReference>
<comment type="similarity">
    <text evidence="1 6">Belongs to the eukaryotic ribosomal protein eL38 family.</text>
</comment>
<dbReference type="Ensembl" id="ENSEAST00005081349.1">
    <property type="protein sequence ID" value="ENSEASP00005058510.1"/>
    <property type="gene ID" value="ENSEASG00005034123.1"/>
</dbReference>
<dbReference type="AlphaFoldDB" id="A0A9L0KB64"/>
<dbReference type="PANTHER" id="PTHR10965:SF0">
    <property type="entry name" value="LARGE RIBOSOMAL SUBUNIT PROTEIN EL38"/>
    <property type="match status" value="1"/>
</dbReference>
<dbReference type="InterPro" id="IPR002675">
    <property type="entry name" value="Ribosomal_eL38"/>
</dbReference>
<reference evidence="8" key="3">
    <citation type="submission" date="2025-09" db="UniProtKB">
        <authorList>
            <consortium name="Ensembl"/>
        </authorList>
    </citation>
    <scope>IDENTIFICATION</scope>
</reference>
<reference evidence="8 9" key="1">
    <citation type="journal article" date="2020" name="Nat. Commun.">
        <title>Donkey genomes provide new insights into domestication and selection for coat color.</title>
        <authorList>
            <person name="Wang"/>
            <person name="C."/>
            <person name="Li"/>
            <person name="H."/>
            <person name="Guo"/>
            <person name="Y."/>
            <person name="Huang"/>
            <person name="J."/>
            <person name="Sun"/>
            <person name="Y."/>
            <person name="Min"/>
            <person name="J."/>
            <person name="Wang"/>
            <person name="J."/>
            <person name="Fang"/>
            <person name="X."/>
            <person name="Zhao"/>
            <person name="Z."/>
            <person name="Wang"/>
            <person name="S."/>
            <person name="Zhang"/>
            <person name="Y."/>
            <person name="Liu"/>
            <person name="Q."/>
            <person name="Jiang"/>
            <person name="Q."/>
            <person name="Wang"/>
            <person name="X."/>
            <person name="Guo"/>
            <person name="Y."/>
            <person name="Yang"/>
            <person name="C."/>
            <person name="Wang"/>
            <person name="Y."/>
            <person name="Tian"/>
            <person name="F."/>
            <person name="Zhuang"/>
            <person name="G."/>
            <person name="Fan"/>
            <person name="Y."/>
            <person name="Gao"/>
            <person name="Q."/>
            <person name="Li"/>
            <person name="Y."/>
            <person name="Ju"/>
            <person name="Z."/>
            <person name="Li"/>
            <person name="J."/>
            <person name="Li"/>
            <person name="R."/>
            <person name="Hou"/>
            <person name="M."/>
            <person name="Yang"/>
            <person name="G."/>
            <person name="Liu"/>
            <person name="G."/>
            <person name="Liu"/>
            <person name="W."/>
            <person name="Guo"/>
            <person name="J."/>
            <person name="Pan"/>
            <person name="S."/>
            <person name="Fan"/>
            <person name="G."/>
            <person name="Zhang"/>
            <person name="W."/>
            <person name="Zhang"/>
            <person name="R."/>
            <person name="Yu"/>
            <person name="J."/>
            <person name="Zhang"/>
            <person name="X."/>
            <person name="Yin"/>
            <person name="Q."/>
            <person name="Ji"/>
            <person name="C."/>
            <person name="Jin"/>
            <person name="Y."/>
            <person name="Yue"/>
            <person name="G."/>
            <person name="Liu"/>
            <person name="M."/>
            <person name="Xu"/>
            <person name="J."/>
            <person name="Liu"/>
            <person name="S."/>
            <person name="Jordana"/>
            <person name="J."/>
            <person name="Noce"/>
            <person name="A."/>
            <person name="Amills"/>
            <person name="M."/>
            <person name="Wu"/>
            <person name="D.D."/>
            <person name="Li"/>
            <person name="S."/>
            <person name="Zhou"/>
            <person name="X. and Zhong"/>
            <person name="J."/>
        </authorList>
    </citation>
    <scope>NUCLEOTIDE SEQUENCE [LARGE SCALE GENOMIC DNA]</scope>
</reference>